<organism evidence="1 2">
    <name type="scientific">Methylomonas koyamae</name>
    <dbReference type="NCBI Taxonomy" id="702114"/>
    <lineage>
        <taxon>Bacteria</taxon>
        <taxon>Pseudomonadati</taxon>
        <taxon>Pseudomonadota</taxon>
        <taxon>Gammaproteobacteria</taxon>
        <taxon>Methylococcales</taxon>
        <taxon>Methylococcaceae</taxon>
        <taxon>Methylomonas</taxon>
    </lineage>
</organism>
<gene>
    <name evidence="1" type="ORF">A1355_20315</name>
</gene>
<dbReference type="Pfam" id="PF11582">
    <property type="entry name" value="DUF3240"/>
    <property type="match status" value="1"/>
</dbReference>
<sequence length="101" mass="11485">MNHEAYLLMVDVPPDLEEQFVDFLLALAWRQSFSCMPANIHDADDQGLSLAEQVSGYRRKVRFQIFIEKTNISGLLTKLKADFAGAGLKYWLLPALERGKI</sequence>
<keyword evidence="2" id="KW-1185">Reference proteome</keyword>
<evidence type="ECO:0000313" key="2">
    <source>
        <dbReference type="Proteomes" id="UP000077628"/>
    </source>
</evidence>
<proteinExistence type="predicted"/>
<evidence type="ECO:0000313" key="1">
    <source>
        <dbReference type="EMBL" id="OAI24695.1"/>
    </source>
</evidence>
<reference evidence="2" key="1">
    <citation type="submission" date="2016-03" db="EMBL/GenBank/DDBJ databases">
        <authorList>
            <person name="Heylen K."/>
            <person name="De Vos P."/>
            <person name="Vekeman B."/>
        </authorList>
    </citation>
    <scope>NUCLEOTIDE SEQUENCE [LARGE SCALE GENOMIC DNA]</scope>
    <source>
        <strain evidence="2">R-45383</strain>
    </source>
</reference>
<dbReference type="RefSeq" id="WP_064025324.1">
    <property type="nucleotide sequence ID" value="NZ_LUUK01000044.1"/>
</dbReference>
<accession>A0A177P378</accession>
<comment type="caution">
    <text evidence="1">The sequence shown here is derived from an EMBL/GenBank/DDBJ whole genome shotgun (WGS) entry which is preliminary data.</text>
</comment>
<dbReference type="InterPro" id="IPR015867">
    <property type="entry name" value="N-reg_PII/ATP_PRibTrfase_C"/>
</dbReference>
<dbReference type="EMBL" id="LUUK01000044">
    <property type="protein sequence ID" value="OAI24695.1"/>
    <property type="molecule type" value="Genomic_DNA"/>
</dbReference>
<dbReference type="Gene3D" id="3.30.70.120">
    <property type="match status" value="1"/>
</dbReference>
<evidence type="ECO:0008006" key="3">
    <source>
        <dbReference type="Google" id="ProtNLM"/>
    </source>
</evidence>
<dbReference type="AlphaFoldDB" id="A0A177P378"/>
<dbReference type="InterPro" id="IPR021634">
    <property type="entry name" value="DUF3240"/>
</dbReference>
<dbReference type="STRING" id="702114.A1355_20315"/>
<name>A0A177P378_9GAMM</name>
<protein>
    <recommendedName>
        <fullName evidence="3">DUF3240 domain-containing protein</fullName>
    </recommendedName>
</protein>
<dbReference type="OrthoDB" id="8537254at2"/>
<dbReference type="Proteomes" id="UP000077628">
    <property type="component" value="Unassembled WGS sequence"/>
</dbReference>